<keyword evidence="1 6" id="KW-0732">Signal</keyword>
<comment type="catalytic activity">
    <reaction evidence="4">
        <text>[protein]-peptidylproline (omega=180) = [protein]-peptidylproline (omega=0)</text>
        <dbReference type="Rhea" id="RHEA:16237"/>
        <dbReference type="Rhea" id="RHEA-COMP:10747"/>
        <dbReference type="Rhea" id="RHEA-COMP:10748"/>
        <dbReference type="ChEBI" id="CHEBI:83833"/>
        <dbReference type="ChEBI" id="CHEBI:83834"/>
        <dbReference type="EC" id="5.2.1.8"/>
    </reaction>
</comment>
<organism evidence="9 10">
    <name type="scientific">Ectocarpus siliculosus</name>
    <name type="common">Brown alga</name>
    <name type="synonym">Conferva siliculosa</name>
    <dbReference type="NCBI Taxonomy" id="2880"/>
    <lineage>
        <taxon>Eukaryota</taxon>
        <taxon>Sar</taxon>
        <taxon>Stramenopiles</taxon>
        <taxon>Ochrophyta</taxon>
        <taxon>PX clade</taxon>
        <taxon>Phaeophyceae</taxon>
        <taxon>Ectocarpales</taxon>
        <taxon>Ectocarpaceae</taxon>
        <taxon>Ectocarpus</taxon>
    </lineage>
</organism>
<dbReference type="OrthoDB" id="77911at2759"/>
<keyword evidence="3" id="KW-0325">Glycoprotein</keyword>
<keyword evidence="2" id="KW-0677">Repeat</keyword>
<dbReference type="Gene3D" id="2.30.42.10">
    <property type="match status" value="1"/>
</dbReference>
<evidence type="ECO:0000256" key="2">
    <source>
        <dbReference type="ARBA" id="ARBA00022737"/>
    </source>
</evidence>
<dbReference type="InterPro" id="IPR001179">
    <property type="entry name" value="PPIase_FKBP_dom"/>
</dbReference>
<dbReference type="eggNOG" id="KOG0549">
    <property type="taxonomic scope" value="Eukaryota"/>
</dbReference>
<evidence type="ECO:0000256" key="5">
    <source>
        <dbReference type="SAM" id="MobiDB-lite"/>
    </source>
</evidence>
<dbReference type="AlphaFoldDB" id="D8LST8"/>
<feature type="region of interest" description="Disordered" evidence="5">
    <location>
        <begin position="274"/>
        <end position="329"/>
    </location>
</feature>
<dbReference type="PROSITE" id="PS50106">
    <property type="entry name" value="PDZ"/>
    <property type="match status" value="1"/>
</dbReference>
<keyword evidence="10" id="KW-1185">Reference proteome</keyword>
<dbReference type="InterPro" id="IPR036034">
    <property type="entry name" value="PDZ_sf"/>
</dbReference>
<reference evidence="9 10" key="1">
    <citation type="journal article" date="2010" name="Nature">
        <title>The Ectocarpus genome and the independent evolution of multicellularity in brown algae.</title>
        <authorList>
            <person name="Cock J.M."/>
            <person name="Sterck L."/>
            <person name="Rouze P."/>
            <person name="Scornet D."/>
            <person name="Allen A.E."/>
            <person name="Amoutzias G."/>
            <person name="Anthouard V."/>
            <person name="Artiguenave F."/>
            <person name="Aury J.M."/>
            <person name="Badger J.H."/>
            <person name="Beszteri B."/>
            <person name="Billiau K."/>
            <person name="Bonnet E."/>
            <person name="Bothwell J.H."/>
            <person name="Bowler C."/>
            <person name="Boyen C."/>
            <person name="Brownlee C."/>
            <person name="Carrano C.J."/>
            <person name="Charrier B."/>
            <person name="Cho G.Y."/>
            <person name="Coelho S.M."/>
            <person name="Collen J."/>
            <person name="Corre E."/>
            <person name="Da Silva C."/>
            <person name="Delage L."/>
            <person name="Delaroque N."/>
            <person name="Dittami S.M."/>
            <person name="Doulbeau S."/>
            <person name="Elias M."/>
            <person name="Farnham G."/>
            <person name="Gachon C.M."/>
            <person name="Gschloessl B."/>
            <person name="Heesch S."/>
            <person name="Jabbari K."/>
            <person name="Jubin C."/>
            <person name="Kawai H."/>
            <person name="Kimura K."/>
            <person name="Kloareg B."/>
            <person name="Kupper F.C."/>
            <person name="Lang D."/>
            <person name="Le Bail A."/>
            <person name="Leblanc C."/>
            <person name="Lerouge P."/>
            <person name="Lohr M."/>
            <person name="Lopez P.J."/>
            <person name="Martens C."/>
            <person name="Maumus F."/>
            <person name="Michel G."/>
            <person name="Miranda-Saavedra D."/>
            <person name="Morales J."/>
            <person name="Moreau H."/>
            <person name="Motomura T."/>
            <person name="Nagasato C."/>
            <person name="Napoli C.A."/>
            <person name="Nelson D.R."/>
            <person name="Nyvall-Collen P."/>
            <person name="Peters A.F."/>
            <person name="Pommier C."/>
            <person name="Potin P."/>
            <person name="Poulain J."/>
            <person name="Quesneville H."/>
            <person name="Read B."/>
            <person name="Rensing S.A."/>
            <person name="Ritter A."/>
            <person name="Rousvoal S."/>
            <person name="Samanta M."/>
            <person name="Samson G."/>
            <person name="Schroeder D.C."/>
            <person name="Segurens B."/>
            <person name="Strittmatter M."/>
            <person name="Tonon T."/>
            <person name="Tregear J.W."/>
            <person name="Valentin K."/>
            <person name="von Dassow P."/>
            <person name="Yamagishi T."/>
            <person name="Van de Peer Y."/>
            <person name="Wincker P."/>
        </authorList>
    </citation>
    <scope>NUCLEOTIDE SEQUENCE [LARGE SCALE GENOMIC DNA]</scope>
    <source>
        <strain evidence="10">Ec32 / CCAP1310/4</strain>
    </source>
</reference>
<proteinExistence type="predicted"/>
<dbReference type="EC" id="5.2.1.8" evidence="4"/>
<dbReference type="PROSITE" id="PS50059">
    <property type="entry name" value="FKBP_PPIASE"/>
    <property type="match status" value="1"/>
</dbReference>
<dbReference type="Gene3D" id="3.10.50.40">
    <property type="match status" value="1"/>
</dbReference>
<dbReference type="EMBL" id="FN648992">
    <property type="protein sequence ID" value="CBN75288.1"/>
    <property type="molecule type" value="Genomic_DNA"/>
</dbReference>
<dbReference type="STRING" id="2880.D8LST8"/>
<keyword evidence="4" id="KW-0413">Isomerase</keyword>
<keyword evidence="4" id="KW-0697">Rotamase</keyword>
<dbReference type="InParanoid" id="D8LST8"/>
<name>D8LST8_ECTSI</name>
<protein>
    <recommendedName>
        <fullName evidence="4">peptidylprolyl isomerase</fullName>
        <ecNumber evidence="4">5.2.1.8</ecNumber>
    </recommendedName>
</protein>
<dbReference type="SUPFAM" id="SSF50156">
    <property type="entry name" value="PDZ domain-like"/>
    <property type="match status" value="1"/>
</dbReference>
<feature type="region of interest" description="Disordered" evidence="5">
    <location>
        <begin position="56"/>
        <end position="78"/>
    </location>
</feature>
<accession>D8LST8</accession>
<feature type="chain" id="PRO_5003117475" description="peptidylprolyl isomerase" evidence="6">
    <location>
        <begin position="22"/>
        <end position="479"/>
    </location>
</feature>
<evidence type="ECO:0000259" key="7">
    <source>
        <dbReference type="PROSITE" id="PS50059"/>
    </source>
</evidence>
<dbReference type="Proteomes" id="UP000002630">
    <property type="component" value="Linkage Group LG10"/>
</dbReference>
<gene>
    <name evidence="9" type="ORF">Esi_0076_0106</name>
</gene>
<dbReference type="PANTHER" id="PTHR46222:SF3">
    <property type="entry name" value="PEPTIDYLPROLYL ISOMERASE"/>
    <property type="match status" value="1"/>
</dbReference>
<evidence type="ECO:0000313" key="9">
    <source>
        <dbReference type="EMBL" id="CBN75288.1"/>
    </source>
</evidence>
<evidence type="ECO:0000313" key="10">
    <source>
        <dbReference type="Proteomes" id="UP000002630"/>
    </source>
</evidence>
<sequence>MLLFHLVGGFLLVSFWHSAGAFRTGAALAQRGCERTSGKHDRICREIEPCSAGRRSLSADASKGGWCASPQDSTSGPREALAATSSAAVATMAGSSTEAVGRCGATAVSLTRNQLLSSMATAAAGFLLAPRQASAADVETTLVSEAASTGPAAGQGEVGGGVEEVAAAKYVVQSDEVGVLFGDGPIGIKLGDNPLKASGVCRVYVTEVLTGSQAIRQANLRAGFGVAAVGGKPAERLEPKEVAELIRLSPRPMEIVFRDPELLGRRLQAEADRKAEAVKRRKQKAAADAASPETAAPDTGDSATATTAVDPRSGSVGNGGGSASSGELRVTQVGKKPEVCGTRTKAGDLIEFRYSARLASDLSVEFDSSDRRGTGLPYAIVLGNGDVVKGLDLSLFDMCVGERRKIEIPARLAYGRKGSKAFGVPPDDGTGSADVVFGVELVSINFSINASDARDNFYTDDPCDAAAVAAGNASGQCKK</sequence>
<dbReference type="SUPFAM" id="SSF54534">
    <property type="entry name" value="FKBP-like"/>
    <property type="match status" value="1"/>
</dbReference>
<dbReference type="EMBL" id="FN649735">
    <property type="protein sequence ID" value="CBN75288.1"/>
    <property type="molecule type" value="Genomic_DNA"/>
</dbReference>
<evidence type="ECO:0000259" key="8">
    <source>
        <dbReference type="PROSITE" id="PS50106"/>
    </source>
</evidence>
<evidence type="ECO:0000256" key="1">
    <source>
        <dbReference type="ARBA" id="ARBA00022729"/>
    </source>
</evidence>
<dbReference type="InterPro" id="IPR001478">
    <property type="entry name" value="PDZ"/>
</dbReference>
<feature type="domain" description="PPIase FKBP-type" evidence="7">
    <location>
        <begin position="347"/>
        <end position="445"/>
    </location>
</feature>
<dbReference type="PANTHER" id="PTHR46222">
    <property type="entry name" value="PEPTIDYL-PROLYL CIS-TRANS ISOMERASE FKBP7/14"/>
    <property type="match status" value="1"/>
</dbReference>
<evidence type="ECO:0000256" key="6">
    <source>
        <dbReference type="SAM" id="SignalP"/>
    </source>
</evidence>
<dbReference type="Pfam" id="PF00254">
    <property type="entry name" value="FKBP_C"/>
    <property type="match status" value="1"/>
</dbReference>
<feature type="compositionally biased region" description="Low complexity" evidence="5">
    <location>
        <begin position="286"/>
        <end position="299"/>
    </location>
</feature>
<dbReference type="GO" id="GO:0003755">
    <property type="term" value="F:peptidyl-prolyl cis-trans isomerase activity"/>
    <property type="evidence" value="ECO:0007669"/>
    <property type="project" value="UniProtKB-KW"/>
</dbReference>
<evidence type="ECO:0000256" key="3">
    <source>
        <dbReference type="ARBA" id="ARBA00023180"/>
    </source>
</evidence>
<feature type="signal peptide" evidence="6">
    <location>
        <begin position="1"/>
        <end position="21"/>
    </location>
</feature>
<evidence type="ECO:0000256" key="4">
    <source>
        <dbReference type="PROSITE-ProRule" id="PRU00277"/>
    </source>
</evidence>
<dbReference type="InterPro" id="IPR052273">
    <property type="entry name" value="PPIase_FKBP"/>
</dbReference>
<feature type="domain" description="PDZ" evidence="8">
    <location>
        <begin position="184"/>
        <end position="261"/>
    </location>
</feature>
<dbReference type="InterPro" id="IPR046357">
    <property type="entry name" value="PPIase_dom_sf"/>
</dbReference>